<dbReference type="PANTHER" id="PTHR23132:SF25">
    <property type="entry name" value="D-ALANINE--D-ALANINE LIGASE A"/>
    <property type="match status" value="1"/>
</dbReference>
<feature type="binding site" evidence="25">
    <location>
        <position position="297"/>
    </location>
    <ligand>
        <name>Mg(2+)</name>
        <dbReference type="ChEBI" id="CHEBI:18420"/>
        <label>2</label>
    </ligand>
</feature>
<dbReference type="GO" id="GO:0005829">
    <property type="term" value="C:cytosol"/>
    <property type="evidence" value="ECO:0007669"/>
    <property type="project" value="TreeGrafter"/>
</dbReference>
<dbReference type="EC" id="6.3.2.4" evidence="6 22"/>
<comment type="cofactor">
    <cofactor evidence="25">
        <name>Mg(2+)</name>
        <dbReference type="ChEBI" id="CHEBI:18420"/>
    </cofactor>
    <cofactor evidence="25">
        <name>Mn(2+)</name>
        <dbReference type="ChEBI" id="CHEBI:29035"/>
    </cofactor>
    <text evidence="25">Binds 2 magnesium or manganese ions per subunit.</text>
</comment>
<feature type="binding site" evidence="24">
    <location>
        <begin position="173"/>
        <end position="174"/>
    </location>
    <ligand>
        <name>ATP</name>
        <dbReference type="ChEBI" id="CHEBI:30616"/>
    </ligand>
</feature>
<dbReference type="Gene3D" id="3.40.50.20">
    <property type="match status" value="1"/>
</dbReference>
<feature type="active site" evidence="23">
    <location>
        <position position="308"/>
    </location>
</feature>
<evidence type="ECO:0000256" key="18">
    <source>
        <dbReference type="ARBA" id="ARBA00060592"/>
    </source>
</evidence>
<dbReference type="FunFam" id="3.30.1490.20:FF:000007">
    <property type="entry name" value="D-alanine--D-alanine ligase"/>
    <property type="match status" value="1"/>
</dbReference>
<evidence type="ECO:0000256" key="10">
    <source>
        <dbReference type="ARBA" id="ARBA00022741"/>
    </source>
</evidence>
<dbReference type="Pfam" id="PF01820">
    <property type="entry name" value="Dala_Dala_lig_N"/>
    <property type="match status" value="1"/>
</dbReference>
<dbReference type="HAMAP" id="MF_00047">
    <property type="entry name" value="Dala_Dala_lig"/>
    <property type="match status" value="1"/>
</dbReference>
<dbReference type="NCBIfam" id="TIGR01205">
    <property type="entry name" value="D_ala_D_alaTIGR"/>
    <property type="match status" value="1"/>
</dbReference>
<reference evidence="28 29" key="1">
    <citation type="submission" date="2018-12" db="EMBL/GenBank/DDBJ databases">
        <authorList>
            <person name="Sun L."/>
            <person name="Chen Z."/>
        </authorList>
    </citation>
    <scope>NUCLEOTIDE SEQUENCE [LARGE SCALE GENOMIC DNA]</scope>
    <source>
        <strain evidence="28 29">LMG 29736</strain>
    </source>
</reference>
<dbReference type="GO" id="GO:0071555">
    <property type="term" value="P:cell wall organization"/>
    <property type="evidence" value="ECO:0007669"/>
    <property type="project" value="UniProtKB-KW"/>
</dbReference>
<dbReference type="GO" id="GO:0008360">
    <property type="term" value="P:regulation of cell shape"/>
    <property type="evidence" value="ECO:0007669"/>
    <property type="project" value="UniProtKB-KW"/>
</dbReference>
<keyword evidence="8 22" id="KW-0436">Ligase</keyword>
<evidence type="ECO:0000256" key="22">
    <source>
        <dbReference type="HAMAP-Rule" id="MF_00047"/>
    </source>
</evidence>
<proteinExistence type="inferred from homology"/>
<sequence length="340" mass="38617">MKVAIIYGGASPEHEVSINTAYSVLHSINYNKYTVLPIFIDREGKWHSHGIIKSPFPTVEEMVLKNESEFILNDIRQFDVVFPLLHGENGEDGTIQGFFELLNVSYIGNGIFASAVGIDKVLMKNLFNQADIPQAHYISTDYLTWSANEHDFYQRIDREIGFPCFVKPAKLGSSVGISRCSGKEDLQEAFNMAFSFDQKVIVEEAIQGREIEIGLLGNHDIHFSVAGEILFDHEEFYDYESKYMSQETKLCVPAHIDNDIYQQIVDIARTCYEILECSGLVRADFFLTESGKVLMNEVNTLPGFTEKSMYPILWERSGVPYSELIDALINLAIEKHGKRR</sequence>
<protein>
    <recommendedName>
        <fullName evidence="19 22">D-alanine--D-alanine ligase</fullName>
        <ecNumber evidence="6 22">6.3.2.4</ecNumber>
    </recommendedName>
    <alternativeName>
        <fullName evidence="21 22">D-Ala-D-Ala ligase</fullName>
    </alternativeName>
    <alternativeName>
        <fullName evidence="20 22">D-alanylalanine synthetase</fullName>
    </alternativeName>
</protein>
<evidence type="ECO:0000313" key="28">
    <source>
        <dbReference type="EMBL" id="RST56957.1"/>
    </source>
</evidence>
<dbReference type="InterPro" id="IPR011095">
    <property type="entry name" value="Dala_Dala_lig_C"/>
</dbReference>
<evidence type="ECO:0000256" key="12">
    <source>
        <dbReference type="ARBA" id="ARBA00022842"/>
    </source>
</evidence>
<feature type="active site" evidence="23">
    <location>
        <position position="173"/>
    </location>
</feature>
<dbReference type="Gene3D" id="3.30.470.20">
    <property type="entry name" value="ATP-grasp fold, B domain"/>
    <property type="match status" value="1"/>
</dbReference>
<feature type="domain" description="ATP-grasp" evidence="27">
    <location>
        <begin position="124"/>
        <end position="330"/>
    </location>
</feature>
<feature type="binding site" evidence="25">
    <location>
        <position position="299"/>
    </location>
    <ligand>
        <name>Mg(2+)</name>
        <dbReference type="ChEBI" id="CHEBI:18420"/>
        <label>2</label>
    </ligand>
</feature>
<evidence type="ECO:0000256" key="2">
    <source>
        <dbReference type="ARBA" id="ARBA00003921"/>
    </source>
</evidence>
<dbReference type="PANTHER" id="PTHR23132">
    <property type="entry name" value="D-ALANINE--D-ALANINE LIGASE"/>
    <property type="match status" value="1"/>
</dbReference>
<dbReference type="InterPro" id="IPR011127">
    <property type="entry name" value="Dala_Dala_lig_N"/>
</dbReference>
<keyword evidence="16 22" id="KW-0961">Cell wall biogenesis/degradation</keyword>
<dbReference type="Proteomes" id="UP000287296">
    <property type="component" value="Unassembled WGS sequence"/>
</dbReference>
<dbReference type="InterPro" id="IPR011761">
    <property type="entry name" value="ATP-grasp"/>
</dbReference>
<comment type="cofactor">
    <cofactor evidence="1">
        <name>Mn(2+)</name>
        <dbReference type="ChEBI" id="CHEBI:29035"/>
    </cofactor>
</comment>
<evidence type="ECO:0000256" key="15">
    <source>
        <dbReference type="ARBA" id="ARBA00023211"/>
    </source>
</evidence>
<dbReference type="InterPro" id="IPR016185">
    <property type="entry name" value="PreATP-grasp_dom_sf"/>
</dbReference>
<evidence type="ECO:0000256" key="14">
    <source>
        <dbReference type="ARBA" id="ARBA00022984"/>
    </source>
</evidence>
<evidence type="ECO:0000256" key="20">
    <source>
        <dbReference type="ARBA" id="ARBA00076288"/>
    </source>
</evidence>
<evidence type="ECO:0000313" key="29">
    <source>
        <dbReference type="Proteomes" id="UP000287296"/>
    </source>
</evidence>
<comment type="similarity">
    <text evidence="5 22">Belongs to the D-alanine--D-alanine ligase family.</text>
</comment>
<dbReference type="PROSITE" id="PS50975">
    <property type="entry name" value="ATP_GRASP"/>
    <property type="match status" value="1"/>
</dbReference>
<comment type="subcellular location">
    <subcellularLocation>
        <location evidence="3 22">Cytoplasm</location>
    </subcellularLocation>
</comment>
<feature type="active site" evidence="23">
    <location>
        <position position="13"/>
    </location>
</feature>
<dbReference type="GO" id="GO:0005524">
    <property type="term" value="F:ATP binding"/>
    <property type="evidence" value="ECO:0007669"/>
    <property type="project" value="UniProtKB-UniRule"/>
</dbReference>
<dbReference type="UniPathway" id="UPA00219"/>
<comment type="pathway">
    <text evidence="4 22">Cell wall biogenesis; peptidoglycan biosynthesis.</text>
</comment>
<dbReference type="FunFam" id="3.30.470.20:FF:000008">
    <property type="entry name" value="D-alanine--D-alanine ligase"/>
    <property type="match status" value="1"/>
</dbReference>
<evidence type="ECO:0000256" key="19">
    <source>
        <dbReference type="ARBA" id="ARBA00068427"/>
    </source>
</evidence>
<dbReference type="InterPro" id="IPR013815">
    <property type="entry name" value="ATP_grasp_subdomain_1"/>
</dbReference>
<dbReference type="SUPFAM" id="SSF52440">
    <property type="entry name" value="PreATP-grasp domain"/>
    <property type="match status" value="1"/>
</dbReference>
<keyword evidence="14 22" id="KW-0573">Peptidoglycan synthesis</keyword>
<feature type="binding site" evidence="24">
    <location>
        <position position="120"/>
    </location>
    <ligand>
        <name>ATP</name>
        <dbReference type="ChEBI" id="CHEBI:30616"/>
    </ligand>
</feature>
<dbReference type="PROSITE" id="PS00843">
    <property type="entry name" value="DALA_DALA_LIGASE_1"/>
    <property type="match status" value="1"/>
</dbReference>
<dbReference type="RefSeq" id="WP_120119510.1">
    <property type="nucleotide sequence ID" value="NZ_QYTW02000050.1"/>
</dbReference>
<evidence type="ECO:0000256" key="17">
    <source>
        <dbReference type="ARBA" id="ARBA00047614"/>
    </source>
</evidence>
<dbReference type="Gene3D" id="3.30.1490.20">
    <property type="entry name" value="ATP-grasp fold, A domain"/>
    <property type="match status" value="1"/>
</dbReference>
<feature type="binding site" evidence="25">
    <location>
        <position position="284"/>
    </location>
    <ligand>
        <name>Mg(2+)</name>
        <dbReference type="ChEBI" id="CHEBI:18420"/>
        <label>1</label>
    </ligand>
</feature>
<evidence type="ECO:0000256" key="25">
    <source>
        <dbReference type="PIRSR" id="PIRSR039102-3"/>
    </source>
</evidence>
<dbReference type="InterPro" id="IPR000291">
    <property type="entry name" value="D-Ala_lig_Van_CS"/>
</dbReference>
<dbReference type="SUPFAM" id="SSF56059">
    <property type="entry name" value="Glutathione synthetase ATP-binding domain-like"/>
    <property type="match status" value="1"/>
</dbReference>
<evidence type="ECO:0000256" key="3">
    <source>
        <dbReference type="ARBA" id="ARBA00004496"/>
    </source>
</evidence>
<comment type="pathway">
    <text evidence="18">Glycan biosynthesis.</text>
</comment>
<evidence type="ECO:0000256" key="23">
    <source>
        <dbReference type="PIRSR" id="PIRSR039102-1"/>
    </source>
</evidence>
<evidence type="ECO:0000256" key="4">
    <source>
        <dbReference type="ARBA" id="ARBA00004752"/>
    </source>
</evidence>
<comment type="function">
    <text evidence="2 22">Cell wall formation.</text>
</comment>
<dbReference type="GO" id="GO:0046872">
    <property type="term" value="F:metal ion binding"/>
    <property type="evidence" value="ECO:0007669"/>
    <property type="project" value="UniProtKB-KW"/>
</dbReference>
<evidence type="ECO:0000256" key="1">
    <source>
        <dbReference type="ARBA" id="ARBA00001936"/>
    </source>
</evidence>
<comment type="catalytic activity">
    <reaction evidence="17 22">
        <text>2 D-alanine + ATP = D-alanyl-D-alanine + ADP + phosphate + H(+)</text>
        <dbReference type="Rhea" id="RHEA:11224"/>
        <dbReference type="ChEBI" id="CHEBI:15378"/>
        <dbReference type="ChEBI" id="CHEBI:30616"/>
        <dbReference type="ChEBI" id="CHEBI:43474"/>
        <dbReference type="ChEBI" id="CHEBI:57416"/>
        <dbReference type="ChEBI" id="CHEBI:57822"/>
        <dbReference type="ChEBI" id="CHEBI:456216"/>
        <dbReference type="EC" id="6.3.2.4"/>
    </reaction>
</comment>
<keyword evidence="10 24" id="KW-0547">Nucleotide-binding</keyword>
<gene>
    <name evidence="22" type="primary">ddl</name>
    <name evidence="28" type="ORF">D5F11_025380</name>
</gene>
<dbReference type="GO" id="GO:0008716">
    <property type="term" value="F:D-alanine-D-alanine ligase activity"/>
    <property type="evidence" value="ECO:0007669"/>
    <property type="project" value="UniProtKB-UniRule"/>
</dbReference>
<keyword evidence="9 25" id="KW-0479">Metal-binding</keyword>
<evidence type="ECO:0000256" key="6">
    <source>
        <dbReference type="ARBA" id="ARBA00012216"/>
    </source>
</evidence>
<dbReference type="AlphaFoldDB" id="A0A429X0L3"/>
<keyword evidence="12 25" id="KW-0460">Magnesium</keyword>
<feature type="binding site" evidence="24">
    <location>
        <begin position="165"/>
        <end position="167"/>
    </location>
    <ligand>
        <name>ATP</name>
        <dbReference type="ChEBI" id="CHEBI:30616"/>
    </ligand>
</feature>
<evidence type="ECO:0000256" key="13">
    <source>
        <dbReference type="ARBA" id="ARBA00022960"/>
    </source>
</evidence>
<feature type="binding site" evidence="24">
    <location>
        <begin position="203"/>
        <end position="210"/>
    </location>
    <ligand>
        <name>ATP</name>
        <dbReference type="ChEBI" id="CHEBI:30616"/>
    </ligand>
</feature>
<evidence type="ECO:0000256" key="8">
    <source>
        <dbReference type="ARBA" id="ARBA00022598"/>
    </source>
</evidence>
<evidence type="ECO:0000256" key="11">
    <source>
        <dbReference type="ARBA" id="ARBA00022840"/>
    </source>
</evidence>
<dbReference type="PIRSF" id="PIRSF039102">
    <property type="entry name" value="Ddl/VanB"/>
    <property type="match status" value="1"/>
</dbReference>
<keyword evidence="7 22" id="KW-0963">Cytoplasm</keyword>
<keyword evidence="13 22" id="KW-0133">Cell shape</keyword>
<evidence type="ECO:0000256" key="5">
    <source>
        <dbReference type="ARBA" id="ARBA00010871"/>
    </source>
</evidence>
<dbReference type="GO" id="GO:0009252">
    <property type="term" value="P:peptidoglycan biosynthetic process"/>
    <property type="evidence" value="ECO:0007669"/>
    <property type="project" value="UniProtKB-UniRule"/>
</dbReference>
<evidence type="ECO:0000256" key="9">
    <source>
        <dbReference type="ARBA" id="ARBA00022723"/>
    </source>
</evidence>
<evidence type="ECO:0000256" key="24">
    <source>
        <dbReference type="PIRSR" id="PIRSR039102-2"/>
    </source>
</evidence>
<accession>A0A429X0L3</accession>
<organism evidence="28 29">
    <name type="scientific">Siminovitchia terrae</name>
    <name type="common">Bacillus terrae</name>
    <dbReference type="NCBI Taxonomy" id="1914933"/>
    <lineage>
        <taxon>Bacteria</taxon>
        <taxon>Bacillati</taxon>
        <taxon>Bacillota</taxon>
        <taxon>Bacilli</taxon>
        <taxon>Bacillales</taxon>
        <taxon>Bacillaceae</taxon>
        <taxon>Siminovitchia</taxon>
    </lineage>
</organism>
<evidence type="ECO:0000256" key="7">
    <source>
        <dbReference type="ARBA" id="ARBA00022490"/>
    </source>
</evidence>
<dbReference type="InterPro" id="IPR005905">
    <property type="entry name" value="D_ala_D_ala"/>
</dbReference>
<dbReference type="EMBL" id="QYTW02000050">
    <property type="protein sequence ID" value="RST56957.1"/>
    <property type="molecule type" value="Genomic_DNA"/>
</dbReference>
<keyword evidence="11 26" id="KW-0067">ATP-binding</keyword>
<evidence type="ECO:0000256" key="26">
    <source>
        <dbReference type="PROSITE-ProRule" id="PRU00409"/>
    </source>
</evidence>
<dbReference type="OrthoDB" id="9813261at2"/>
<dbReference type="NCBIfam" id="NF002528">
    <property type="entry name" value="PRK01966.1-4"/>
    <property type="match status" value="1"/>
</dbReference>
<evidence type="ECO:0000256" key="21">
    <source>
        <dbReference type="ARBA" id="ARBA00077154"/>
    </source>
</evidence>
<feature type="binding site" evidence="25">
    <location>
        <position position="297"/>
    </location>
    <ligand>
        <name>Mg(2+)</name>
        <dbReference type="ChEBI" id="CHEBI:18420"/>
        <label>1</label>
    </ligand>
</feature>
<name>A0A429X0L3_SIMTE</name>
<feature type="binding site" evidence="24">
    <location>
        <begin position="296"/>
        <end position="297"/>
    </location>
    <ligand>
        <name>ATP</name>
        <dbReference type="ChEBI" id="CHEBI:30616"/>
    </ligand>
</feature>
<comment type="caution">
    <text evidence="28">The sequence shown here is derived from an EMBL/GenBank/DDBJ whole genome shotgun (WGS) entry which is preliminary data.</text>
</comment>
<evidence type="ECO:0000256" key="16">
    <source>
        <dbReference type="ARBA" id="ARBA00023316"/>
    </source>
</evidence>
<dbReference type="Pfam" id="PF07478">
    <property type="entry name" value="Dala_Dala_lig_C"/>
    <property type="match status" value="1"/>
</dbReference>
<evidence type="ECO:0000259" key="27">
    <source>
        <dbReference type="PROSITE" id="PS50975"/>
    </source>
</evidence>
<keyword evidence="15 25" id="KW-0464">Manganese</keyword>